<accession>A0A7J5TYP0</accession>
<dbReference type="Gene3D" id="3.40.630.30">
    <property type="match status" value="1"/>
</dbReference>
<feature type="domain" description="N-acetyltransferase" evidence="3">
    <location>
        <begin position="1"/>
        <end position="171"/>
    </location>
</feature>
<dbReference type="PROSITE" id="PS51186">
    <property type="entry name" value="GNAT"/>
    <property type="match status" value="1"/>
</dbReference>
<proteinExistence type="predicted"/>
<dbReference type="AlphaFoldDB" id="A0A7J5TYP0"/>
<evidence type="ECO:0000313" key="4">
    <source>
        <dbReference type="EMBL" id="KAB7730258.1"/>
    </source>
</evidence>
<sequence length="171" mass="19834">MTIRTATPADAESLARLSAVTMREAFGPPFNPIEWVDAYIDQSLTVPQLEQELTDPSSTFFVAEGAEGELIGFAKVRKQRPPRRMTERNALEIQRIYLLQKHTGGGRGRQLMEHCLQFARNNGYKAVFLGVWERNERAQQFYSHLGFKPFGWHYFQFGPDRQRDIWMQKPL</sequence>
<dbReference type="EMBL" id="WELI01000005">
    <property type="protein sequence ID" value="KAB7730258.1"/>
    <property type="molecule type" value="Genomic_DNA"/>
</dbReference>
<organism evidence="4 5">
    <name type="scientific">Rudanella paleaurantiibacter</name>
    <dbReference type="NCBI Taxonomy" id="2614655"/>
    <lineage>
        <taxon>Bacteria</taxon>
        <taxon>Pseudomonadati</taxon>
        <taxon>Bacteroidota</taxon>
        <taxon>Cytophagia</taxon>
        <taxon>Cytophagales</taxon>
        <taxon>Cytophagaceae</taxon>
        <taxon>Rudanella</taxon>
    </lineage>
</organism>
<keyword evidence="2" id="KW-0012">Acyltransferase</keyword>
<dbReference type="InterPro" id="IPR016181">
    <property type="entry name" value="Acyl_CoA_acyltransferase"/>
</dbReference>
<dbReference type="Pfam" id="PF00583">
    <property type="entry name" value="Acetyltransf_1"/>
    <property type="match status" value="1"/>
</dbReference>
<dbReference type="PANTHER" id="PTHR43877">
    <property type="entry name" value="AMINOALKYLPHOSPHONATE N-ACETYLTRANSFERASE-RELATED-RELATED"/>
    <property type="match status" value="1"/>
</dbReference>
<dbReference type="SUPFAM" id="SSF55729">
    <property type="entry name" value="Acyl-CoA N-acyltransferases (Nat)"/>
    <property type="match status" value="1"/>
</dbReference>
<evidence type="ECO:0000259" key="3">
    <source>
        <dbReference type="PROSITE" id="PS51186"/>
    </source>
</evidence>
<evidence type="ECO:0000256" key="2">
    <source>
        <dbReference type="ARBA" id="ARBA00023315"/>
    </source>
</evidence>
<dbReference type="CDD" id="cd04301">
    <property type="entry name" value="NAT_SF"/>
    <property type="match status" value="1"/>
</dbReference>
<dbReference type="GO" id="GO:0016747">
    <property type="term" value="F:acyltransferase activity, transferring groups other than amino-acyl groups"/>
    <property type="evidence" value="ECO:0007669"/>
    <property type="project" value="InterPro"/>
</dbReference>
<evidence type="ECO:0000313" key="5">
    <source>
        <dbReference type="Proteomes" id="UP000488299"/>
    </source>
</evidence>
<protein>
    <submittedName>
        <fullName evidence="4">GNAT family N-acetyltransferase</fullName>
    </submittedName>
</protein>
<name>A0A7J5TYP0_9BACT</name>
<dbReference type="InterPro" id="IPR050832">
    <property type="entry name" value="Bact_Acetyltransf"/>
</dbReference>
<gene>
    <name evidence="4" type="ORF">F5984_13890</name>
</gene>
<dbReference type="RefSeq" id="WP_152124855.1">
    <property type="nucleotide sequence ID" value="NZ_WELI01000005.1"/>
</dbReference>
<comment type="caution">
    <text evidence="4">The sequence shown here is derived from an EMBL/GenBank/DDBJ whole genome shotgun (WGS) entry which is preliminary data.</text>
</comment>
<keyword evidence="1 4" id="KW-0808">Transferase</keyword>
<reference evidence="4 5" key="1">
    <citation type="submission" date="2019-10" db="EMBL/GenBank/DDBJ databases">
        <title>Rudanella paleaurantiibacter sp. nov., isolated from sludge.</title>
        <authorList>
            <person name="Xu S.Q."/>
        </authorList>
    </citation>
    <scope>NUCLEOTIDE SEQUENCE [LARGE SCALE GENOMIC DNA]</scope>
    <source>
        <strain evidence="4 5">HX-22-17</strain>
    </source>
</reference>
<dbReference type="Proteomes" id="UP000488299">
    <property type="component" value="Unassembled WGS sequence"/>
</dbReference>
<evidence type="ECO:0000256" key="1">
    <source>
        <dbReference type="ARBA" id="ARBA00022679"/>
    </source>
</evidence>
<keyword evidence="5" id="KW-1185">Reference proteome</keyword>
<dbReference type="InterPro" id="IPR000182">
    <property type="entry name" value="GNAT_dom"/>
</dbReference>